<protein>
    <submittedName>
        <fullName evidence="1">Uncharacterized protein</fullName>
    </submittedName>
</protein>
<keyword evidence="2" id="KW-1185">Reference proteome</keyword>
<dbReference type="AlphaFoldDB" id="A0A9P8LP96"/>
<name>A0A9P8LP96_9EUKA</name>
<accession>A0A9P8LP96</accession>
<comment type="caution">
    <text evidence="1">The sequence shown here is derived from an EMBL/GenBank/DDBJ whole genome shotgun (WGS) entry which is preliminary data.</text>
</comment>
<dbReference type="KEGG" id="ssao:94299784"/>
<proteinExistence type="predicted"/>
<dbReference type="Gene3D" id="1.10.238.10">
    <property type="entry name" value="EF-hand"/>
    <property type="match status" value="1"/>
</dbReference>
<dbReference type="SUPFAM" id="SSF47473">
    <property type="entry name" value="EF-hand"/>
    <property type="match status" value="1"/>
</dbReference>
<evidence type="ECO:0000313" key="1">
    <source>
        <dbReference type="EMBL" id="KAH0571572.1"/>
    </source>
</evidence>
<dbReference type="Proteomes" id="UP000018208">
    <property type="component" value="Unassembled WGS sequence"/>
</dbReference>
<sequence length="228" mass="26583">MSALSDISYFYEEPEKVSNRLFLSLSQGRNIITPNNLKASLKMLKLNPSPAELNDIFIELLQTSQSHQIDYKIFRQMRLSPPGTFLYQTIINICAEYIKFNCAYIHRGFITEDAIETALERENCSENFIDSVKAQMLKLVFNEQFKILGFKELFCFMRSLVPNQWRQWICDCLFQEYDPDAICQQLIERGFDERAVRGTVKILMENGYVSALPEFVDKCPLNVTHLYV</sequence>
<dbReference type="EMBL" id="AUWU02000006">
    <property type="protein sequence ID" value="KAH0571572.1"/>
    <property type="molecule type" value="Genomic_DNA"/>
</dbReference>
<dbReference type="InterPro" id="IPR011992">
    <property type="entry name" value="EF-hand-dom_pair"/>
</dbReference>
<dbReference type="OrthoDB" id="10248568at2759"/>
<dbReference type="GeneID" id="94299784"/>
<reference evidence="1 2" key="1">
    <citation type="journal article" date="2014" name="PLoS Genet.">
        <title>The Genome of Spironucleus salmonicida Highlights a Fish Pathogen Adapted to Fluctuating Environments.</title>
        <authorList>
            <person name="Xu F."/>
            <person name="Jerlstrom-Hultqvist J."/>
            <person name="Einarsson E."/>
            <person name="Astvaldsson A."/>
            <person name="Svard S.G."/>
            <person name="Andersson J.O."/>
        </authorList>
    </citation>
    <scope>NUCLEOTIDE SEQUENCE [LARGE SCALE GENOMIC DNA]</scope>
    <source>
        <strain evidence="1 2">ATCC 50377</strain>
    </source>
</reference>
<gene>
    <name evidence="1" type="ORF">SS50377_25761</name>
</gene>
<dbReference type="RefSeq" id="XP_067762345.1">
    <property type="nucleotide sequence ID" value="XM_067909589.1"/>
</dbReference>
<organism evidence="1 2">
    <name type="scientific">Spironucleus salmonicida</name>
    <dbReference type="NCBI Taxonomy" id="348837"/>
    <lineage>
        <taxon>Eukaryota</taxon>
        <taxon>Metamonada</taxon>
        <taxon>Diplomonadida</taxon>
        <taxon>Hexamitidae</taxon>
        <taxon>Hexamitinae</taxon>
        <taxon>Spironucleus</taxon>
    </lineage>
</organism>
<evidence type="ECO:0000313" key="2">
    <source>
        <dbReference type="Proteomes" id="UP000018208"/>
    </source>
</evidence>